<dbReference type="GO" id="GO:0009231">
    <property type="term" value="P:riboflavin biosynthetic process"/>
    <property type="evidence" value="ECO:0007669"/>
    <property type="project" value="TreeGrafter"/>
</dbReference>
<dbReference type="Gene3D" id="3.40.50.10310">
    <property type="entry name" value="Creatininase"/>
    <property type="match status" value="1"/>
</dbReference>
<dbReference type="SUPFAM" id="SSF102215">
    <property type="entry name" value="Creatininase"/>
    <property type="match status" value="1"/>
</dbReference>
<comment type="similarity">
    <text evidence="5">Belongs to the creatininase superfamily.</text>
</comment>
<dbReference type="PANTHER" id="PTHR35005:SF1">
    <property type="entry name" value="2-AMINO-5-FORMYLAMINO-6-RIBOSYLAMINOPYRIMIDIN-4(3H)-ONE 5'-MONOPHOSPHATE DEFORMYLASE"/>
    <property type="match status" value="1"/>
</dbReference>
<dbReference type="PANTHER" id="PTHR35005">
    <property type="entry name" value="3-DEHYDRO-SCYLLO-INOSOSE HYDROLASE"/>
    <property type="match status" value="1"/>
</dbReference>
<keyword evidence="7" id="KW-1185">Reference proteome</keyword>
<evidence type="ECO:0000313" key="6">
    <source>
        <dbReference type="EMBL" id="GLJ95428.1"/>
    </source>
</evidence>
<dbReference type="EMBL" id="BSER01000009">
    <property type="protein sequence ID" value="GLJ95428.1"/>
    <property type="molecule type" value="Genomic_DNA"/>
</dbReference>
<accession>A0A9W6HMV9</accession>
<keyword evidence="4" id="KW-0862">Zinc</keyword>
<protein>
    <submittedName>
        <fullName evidence="6">Creatininase</fullName>
    </submittedName>
</protein>
<dbReference type="GO" id="GO:0046872">
    <property type="term" value="F:metal ion binding"/>
    <property type="evidence" value="ECO:0007669"/>
    <property type="project" value="UniProtKB-KW"/>
</dbReference>
<dbReference type="AlphaFoldDB" id="A0A9W6HMV9"/>
<keyword evidence="2" id="KW-0479">Metal-binding</keyword>
<evidence type="ECO:0000256" key="4">
    <source>
        <dbReference type="ARBA" id="ARBA00022833"/>
    </source>
</evidence>
<evidence type="ECO:0000256" key="2">
    <source>
        <dbReference type="ARBA" id="ARBA00022723"/>
    </source>
</evidence>
<dbReference type="RefSeq" id="WP_204964062.1">
    <property type="nucleotide sequence ID" value="NZ_BAAAUR010000001.1"/>
</dbReference>
<reference evidence="6" key="1">
    <citation type="journal article" date="2014" name="Int. J. Syst. Evol. Microbiol.">
        <title>Complete genome sequence of Corynebacterium casei LMG S-19264T (=DSM 44701T), isolated from a smear-ripened cheese.</title>
        <authorList>
            <consortium name="US DOE Joint Genome Institute (JGI-PGF)"/>
            <person name="Walter F."/>
            <person name="Albersmeier A."/>
            <person name="Kalinowski J."/>
            <person name="Ruckert C."/>
        </authorList>
    </citation>
    <scope>NUCLEOTIDE SEQUENCE</scope>
    <source>
        <strain evidence="6">VKM Ac-1940</strain>
    </source>
</reference>
<sequence length="268" mass="27222">MIDPTSPDVTAIAAAGGIAVQPIGATEQHGPHLPLTTDALIATALAEAAADAVHARAASGDEDAPSLWMLPTLAYGLSPEHAGFPGTVTLSSTTLLAVCLDIARSVAAAGIRTLVFVNAHGGNPELLQVVARDIRDQTGVLAVSVHGPSLPLPAALADQMGRADLDVHAGFYETSVLLALHPAAVRLPLAAADGIDRIDALATGAVSPSVGLFGAVPLPWRTRDVSASGTIGDPTGASAEWGREALHAQGLALADVLREIARLRAELE</sequence>
<comment type="cofactor">
    <cofactor evidence="1">
        <name>Zn(2+)</name>
        <dbReference type="ChEBI" id="CHEBI:29105"/>
    </cofactor>
</comment>
<gene>
    <name evidence="6" type="ORF">GCM10017591_14910</name>
</gene>
<evidence type="ECO:0000256" key="1">
    <source>
        <dbReference type="ARBA" id="ARBA00001947"/>
    </source>
</evidence>
<keyword evidence="3" id="KW-0378">Hydrolase</keyword>
<dbReference type="Proteomes" id="UP001142291">
    <property type="component" value="Unassembled WGS sequence"/>
</dbReference>
<proteinExistence type="inferred from homology"/>
<evidence type="ECO:0000313" key="7">
    <source>
        <dbReference type="Proteomes" id="UP001142291"/>
    </source>
</evidence>
<comment type="caution">
    <text evidence="6">The sequence shown here is derived from an EMBL/GenBank/DDBJ whole genome shotgun (WGS) entry which is preliminary data.</text>
</comment>
<name>A0A9W6HMV9_9MICO</name>
<evidence type="ECO:0000256" key="3">
    <source>
        <dbReference type="ARBA" id="ARBA00022801"/>
    </source>
</evidence>
<evidence type="ECO:0000256" key="5">
    <source>
        <dbReference type="ARBA" id="ARBA00024029"/>
    </source>
</evidence>
<reference evidence="6" key="2">
    <citation type="submission" date="2023-01" db="EMBL/GenBank/DDBJ databases">
        <authorList>
            <person name="Sun Q."/>
            <person name="Evtushenko L."/>
        </authorList>
    </citation>
    <scope>NUCLEOTIDE SEQUENCE</scope>
    <source>
        <strain evidence="6">VKM Ac-1940</strain>
    </source>
</reference>
<organism evidence="6 7">
    <name type="scientific">Microbacterium dextranolyticum</name>
    <dbReference type="NCBI Taxonomy" id="36806"/>
    <lineage>
        <taxon>Bacteria</taxon>
        <taxon>Bacillati</taxon>
        <taxon>Actinomycetota</taxon>
        <taxon>Actinomycetes</taxon>
        <taxon>Micrococcales</taxon>
        <taxon>Microbacteriaceae</taxon>
        <taxon>Microbacterium</taxon>
    </lineage>
</organism>
<dbReference type="InterPro" id="IPR003785">
    <property type="entry name" value="Creatininase/forma_Hydrolase"/>
</dbReference>
<dbReference type="GO" id="GO:0016811">
    <property type="term" value="F:hydrolase activity, acting on carbon-nitrogen (but not peptide) bonds, in linear amides"/>
    <property type="evidence" value="ECO:0007669"/>
    <property type="project" value="TreeGrafter"/>
</dbReference>
<dbReference type="InterPro" id="IPR024087">
    <property type="entry name" value="Creatininase-like_sf"/>
</dbReference>
<dbReference type="Pfam" id="PF02633">
    <property type="entry name" value="Creatininase"/>
    <property type="match status" value="1"/>
</dbReference>